<sequence>MAFAKPYPVLLGIVVLFLFARPTLAFGAGNIAGISKVEGQNWRHGDIEDTLLTILMARAVGGKKFDKMMVSRVYFGNWLRDYSQAIDVGTVKSISAEAIRLLLCVLGFLSFGYGSREFEVTAERLGTYRPEDHIDNPKDYADNIDARQYDRRLRGPVDERVELAIDEETGMKNYIANERANIMTSALHVRRLFGKCIELGRNYQRSNKKADLHEALRLLGTGLHCLEDFLAHSNYVELALIEMGERDVFPHVGRRTQVRLPGARNEVYPIVTGTFGGVDFLHSVTGEVSDKLTQNEIEELEGTLQNSRNSDTSILENLLDMIPSGLFGGGDKKQQVHDIKDNANSAQLQNMSVSPREPEEYTRYIQQVFQQIMPAIELHDDIMQGISEAIDKIPVLPKIIEQLEEQLSIFVFSVIAPFIVPVINQIKNELRTGSAEIIQSSEAEQHIVFSDDHSSDPTHSMLSKDHFSNILNEVAGRTASKVVGWVVPQIMEAWDNDRTDVDRLLNRIIHGVMHHPAQRDQGEDGARDGRSIMFRTVEEWWNEKDSREKDDYRRKLSRDGVQRGENHKEGVHDTGHGCGKPLGMHKQFGGNGGSNTMEDKIATAAAGAIIGGVTSGISGRPSSGGGGGLGGLLGGLLGGAFKSDEKTEYQSSGRTADGGYQQTTTEYGHHGDRYGQAEEKVTEYPSGGRRTEYSQFEQQEEGGGRHGGRRQEQGSGYYGGRQQEQYGGRQQEEYGGGRQEEYGGGRRDEFQGGGRGGWGGGEERREEGRGWGGGEERREEGGGWGGERREEYGERREEGGGGFGGGMFGGGGGNILEDLAQQAADTFTQDDGDTGRGTTGDDEWRREERREEDGDDRRGGGWGF</sequence>
<feature type="compositionally biased region" description="Polar residues" evidence="1">
    <location>
        <begin position="649"/>
        <end position="666"/>
    </location>
</feature>
<feature type="compositionally biased region" description="Basic and acidic residues" evidence="1">
    <location>
        <begin position="761"/>
        <end position="799"/>
    </location>
</feature>
<feature type="compositionally biased region" description="Low complexity" evidence="1">
    <location>
        <begin position="818"/>
        <end position="829"/>
    </location>
</feature>
<feature type="region of interest" description="Disordered" evidence="1">
    <location>
        <begin position="544"/>
        <end position="595"/>
    </location>
</feature>
<dbReference type="Pfam" id="PF07217">
    <property type="entry name" value="Het-C"/>
    <property type="match status" value="1"/>
</dbReference>
<feature type="signal peptide" evidence="2">
    <location>
        <begin position="1"/>
        <end position="25"/>
    </location>
</feature>
<feature type="compositionally biased region" description="Basic and acidic residues" evidence="1">
    <location>
        <begin position="544"/>
        <end position="575"/>
    </location>
</feature>
<evidence type="ECO:0000256" key="1">
    <source>
        <dbReference type="SAM" id="MobiDB-lite"/>
    </source>
</evidence>
<dbReference type="STRING" id="1408157.A0A1J7ISN5"/>
<keyword evidence="4" id="KW-1185">Reference proteome</keyword>
<dbReference type="InterPro" id="IPR010816">
    <property type="entry name" value="Het-C"/>
</dbReference>
<reference evidence="3 4" key="1">
    <citation type="submission" date="2016-10" db="EMBL/GenBank/DDBJ databases">
        <title>Draft genome sequence of Coniochaeta ligniaria NRRL30616, a lignocellulolytic fungus for bioabatement of inhibitors in plant biomass hydrolysates.</title>
        <authorList>
            <consortium name="DOE Joint Genome Institute"/>
            <person name="Jimenez D.J."/>
            <person name="Hector R.E."/>
            <person name="Riley R."/>
            <person name="Sun H."/>
            <person name="Grigoriev I.V."/>
            <person name="Van Elsas J.D."/>
            <person name="Nichols N.N."/>
        </authorList>
    </citation>
    <scope>NUCLEOTIDE SEQUENCE [LARGE SCALE GENOMIC DNA]</scope>
    <source>
        <strain evidence="3 4">NRRL 30616</strain>
    </source>
</reference>
<evidence type="ECO:0000313" key="4">
    <source>
        <dbReference type="Proteomes" id="UP000182658"/>
    </source>
</evidence>
<feature type="compositionally biased region" description="Basic and acidic residues" evidence="1">
    <location>
        <begin position="667"/>
        <end position="682"/>
    </location>
</feature>
<dbReference type="InParanoid" id="A0A1J7ISN5"/>
<accession>A0A1J7ISN5</accession>
<dbReference type="PANTHER" id="PTHR14905">
    <property type="entry name" value="NG37"/>
    <property type="match status" value="1"/>
</dbReference>
<dbReference type="OrthoDB" id="2506204at2759"/>
<protein>
    <submittedName>
        <fullName evidence="3">Het-C-domain-containing protein</fullName>
    </submittedName>
</protein>
<gene>
    <name evidence="3" type="ORF">CONLIGDRAFT_624479</name>
</gene>
<dbReference type="AlphaFoldDB" id="A0A1J7ISN5"/>
<keyword evidence="2" id="KW-0732">Signal</keyword>
<feature type="compositionally biased region" description="Gly residues" evidence="1">
    <location>
        <begin position="751"/>
        <end position="760"/>
    </location>
</feature>
<dbReference type="Proteomes" id="UP000182658">
    <property type="component" value="Unassembled WGS sequence"/>
</dbReference>
<feature type="compositionally biased region" description="Basic and acidic residues" evidence="1">
    <location>
        <begin position="738"/>
        <end position="750"/>
    </location>
</feature>
<feature type="compositionally biased region" description="Low complexity" evidence="1">
    <location>
        <begin position="720"/>
        <end position="729"/>
    </location>
</feature>
<dbReference type="EMBL" id="KV875105">
    <property type="protein sequence ID" value="OIW24113.1"/>
    <property type="molecule type" value="Genomic_DNA"/>
</dbReference>
<evidence type="ECO:0000256" key="2">
    <source>
        <dbReference type="SAM" id="SignalP"/>
    </source>
</evidence>
<evidence type="ECO:0000313" key="3">
    <source>
        <dbReference type="EMBL" id="OIW24113.1"/>
    </source>
</evidence>
<dbReference type="InterPro" id="IPR052577">
    <property type="entry name" value="VWA7"/>
</dbReference>
<dbReference type="PANTHER" id="PTHR14905:SF11">
    <property type="entry name" value="TINC (EUROFUNG)"/>
    <property type="match status" value="1"/>
</dbReference>
<feature type="compositionally biased region" description="Basic and acidic residues" evidence="1">
    <location>
        <begin position="842"/>
        <end position="864"/>
    </location>
</feature>
<feature type="chain" id="PRO_5012927488" evidence="2">
    <location>
        <begin position="26"/>
        <end position="864"/>
    </location>
</feature>
<proteinExistence type="predicted"/>
<organism evidence="3 4">
    <name type="scientific">Coniochaeta ligniaria NRRL 30616</name>
    <dbReference type="NCBI Taxonomy" id="1408157"/>
    <lineage>
        <taxon>Eukaryota</taxon>
        <taxon>Fungi</taxon>
        <taxon>Dikarya</taxon>
        <taxon>Ascomycota</taxon>
        <taxon>Pezizomycotina</taxon>
        <taxon>Sordariomycetes</taxon>
        <taxon>Sordariomycetidae</taxon>
        <taxon>Coniochaetales</taxon>
        <taxon>Coniochaetaceae</taxon>
        <taxon>Coniochaeta</taxon>
    </lineage>
</organism>
<name>A0A1J7ISN5_9PEZI</name>
<feature type="compositionally biased region" description="Gly residues" evidence="1">
    <location>
        <begin position="800"/>
        <end position="814"/>
    </location>
</feature>
<feature type="region of interest" description="Disordered" evidence="1">
    <location>
        <begin position="644"/>
        <end position="864"/>
    </location>
</feature>